<gene>
    <name evidence="1" type="ORF">SAMN05444159_1486</name>
</gene>
<evidence type="ECO:0000313" key="1">
    <source>
        <dbReference type="EMBL" id="SHJ78617.1"/>
    </source>
</evidence>
<accession>A0A1M6M598</accession>
<dbReference type="EMBL" id="LT670844">
    <property type="protein sequence ID" value="SHJ78617.1"/>
    <property type="molecule type" value="Genomic_DNA"/>
</dbReference>
<evidence type="ECO:0000313" key="2">
    <source>
        <dbReference type="Proteomes" id="UP000189935"/>
    </source>
</evidence>
<evidence type="ECO:0008006" key="3">
    <source>
        <dbReference type="Google" id="ProtNLM"/>
    </source>
</evidence>
<name>A0A1M6M598_9BRAD</name>
<reference evidence="1 2" key="1">
    <citation type="submission" date="2016-11" db="EMBL/GenBank/DDBJ databases">
        <authorList>
            <person name="Jaros S."/>
            <person name="Januszkiewicz K."/>
            <person name="Wedrychowicz H."/>
        </authorList>
    </citation>
    <scope>NUCLEOTIDE SEQUENCE [LARGE SCALE GENOMIC DNA]</scope>
    <source>
        <strain evidence="1 2">GAS499</strain>
    </source>
</reference>
<organism evidence="1 2">
    <name type="scientific">Bradyrhizobium lablabi</name>
    <dbReference type="NCBI Taxonomy" id="722472"/>
    <lineage>
        <taxon>Bacteria</taxon>
        <taxon>Pseudomonadati</taxon>
        <taxon>Pseudomonadota</taxon>
        <taxon>Alphaproteobacteria</taxon>
        <taxon>Hyphomicrobiales</taxon>
        <taxon>Nitrobacteraceae</taxon>
        <taxon>Bradyrhizobium</taxon>
    </lineage>
</organism>
<dbReference type="Proteomes" id="UP000189935">
    <property type="component" value="Chromosome I"/>
</dbReference>
<proteinExistence type="predicted"/>
<protein>
    <recommendedName>
        <fullName evidence="3">MetA-pathway of phenol degradation</fullName>
    </recommendedName>
</protein>
<sequence length="331" mass="35280">MVRTAWRIAIPGFLFLLATCSEGLAGYVGDRFFPSTLATTVPTAADFYNPPYFVKLPDTATTPSTREIDIPTTYSRLVTKDWSVFFTETFRIIENSNTGTRSGFDNLVIGTQYQLYTNPEHQFIVTVGGTAAIGGTGAPGIASSFSTLTPTVYIGKGFGDLPDSVAWLQPLTISATAAVAVPTESSTLTSLGTINIPRTDTGAFTSLTPLPTGPTTLAEAINPKILQLGFALEYSLVTNEYTGPNRTGTRYAEGWVPLIEFTTATPLNGPLAGRTTGTVNPGVIWVSRYLQAGVEAIIPMDAHSGRDVGVRAQAHLYLPAIFPGLKPIFGN</sequence>
<dbReference type="AlphaFoldDB" id="A0A1M6M598"/>